<evidence type="ECO:0000313" key="1">
    <source>
        <dbReference type="EMBL" id="KAH7996717.1"/>
    </source>
</evidence>
<dbReference type="EMBL" id="CM037628">
    <property type="protein sequence ID" value="KAH7996717.1"/>
    <property type="molecule type" value="Genomic_DNA"/>
</dbReference>
<keyword evidence="2" id="KW-1185">Reference proteome</keyword>
<evidence type="ECO:0000313" key="2">
    <source>
        <dbReference type="Proteomes" id="UP000827872"/>
    </source>
</evidence>
<name>A0ACB8EVB8_9SAUR</name>
<gene>
    <name evidence="1" type="ORF">K3G42_010382</name>
</gene>
<proteinExistence type="predicted"/>
<dbReference type="Proteomes" id="UP000827872">
    <property type="component" value="Linkage Group LG15"/>
</dbReference>
<comment type="caution">
    <text evidence="1">The sequence shown here is derived from an EMBL/GenBank/DDBJ whole genome shotgun (WGS) entry which is preliminary data.</text>
</comment>
<sequence length="322" mass="36922">MMHQGEKTFTKVMKSTANVFVVFGQSYSFNDLRWLPQLTEGLWETKGKVCILSSQMDLVSMVYQRTWDTDLIHGVLSFTVHSSDLPKFQKHVMNRNPSNTKGDGFIKEFWRHAFNCVFQDQFLDELKGGICRGDEKLESLPRLFFEMNMTSHSYSIYRAVYAVAHAVHAMHSLNSKHRTMMNRMGLTLLGQDHWQLHDFLRGIAFNDSTGNKVSLNENGELVAGYDIMNWVISSNRSFHRVKVGRMDAQTAPECAFTINEEIITWPSWFNQVQPISVCSASCHPGYSKRVKEGEQYCCYDCIPCPEGKISDQKDLTNVENTV</sequence>
<reference evidence="1" key="1">
    <citation type="submission" date="2021-08" db="EMBL/GenBank/DDBJ databases">
        <title>The first chromosome-level gecko genome reveals the dynamic sex chromosomes of Neotropical dwarf geckos (Sphaerodactylidae: Sphaerodactylus).</title>
        <authorList>
            <person name="Pinto B.J."/>
            <person name="Keating S.E."/>
            <person name="Gamble T."/>
        </authorList>
    </citation>
    <scope>NUCLEOTIDE SEQUENCE</scope>
    <source>
        <strain evidence="1">TG3544</strain>
    </source>
</reference>
<organism evidence="1 2">
    <name type="scientific">Sphaerodactylus townsendi</name>
    <dbReference type="NCBI Taxonomy" id="933632"/>
    <lineage>
        <taxon>Eukaryota</taxon>
        <taxon>Metazoa</taxon>
        <taxon>Chordata</taxon>
        <taxon>Craniata</taxon>
        <taxon>Vertebrata</taxon>
        <taxon>Euteleostomi</taxon>
        <taxon>Lepidosauria</taxon>
        <taxon>Squamata</taxon>
        <taxon>Bifurcata</taxon>
        <taxon>Gekkota</taxon>
        <taxon>Sphaerodactylidae</taxon>
        <taxon>Sphaerodactylus</taxon>
    </lineage>
</organism>
<accession>A0ACB8EVB8</accession>
<protein>
    <submittedName>
        <fullName evidence="1">Uncharacterized protein</fullName>
    </submittedName>
</protein>